<dbReference type="PATRIC" id="fig|1423739.3.peg.1810"/>
<accession>A0A0R1S105</accession>
<evidence type="ECO:0000259" key="1">
    <source>
        <dbReference type="Pfam" id="PF13248"/>
    </source>
</evidence>
<dbReference type="RefSeq" id="WP_057866035.1">
    <property type="nucleotide sequence ID" value="NZ_AZEY01000105.1"/>
</dbReference>
<proteinExistence type="predicted"/>
<comment type="caution">
    <text evidence="2">The sequence shown here is derived from an EMBL/GenBank/DDBJ whole genome shotgun (WGS) entry which is preliminary data.</text>
</comment>
<dbReference type="InterPro" id="IPR059113">
    <property type="entry name" value="Znf_ribbon"/>
</dbReference>
<sequence>MTAEDFSFCPYCGAKLKTGDLVCPHCHRRLPVAQTEPKQPSINRMANNPFREGMARYHEETKSLAKTHHQSFWRKLFFRSK</sequence>
<organism evidence="2 3">
    <name type="scientific">Lentilactobacillus diolivorans DSM 14421</name>
    <dbReference type="NCBI Taxonomy" id="1423739"/>
    <lineage>
        <taxon>Bacteria</taxon>
        <taxon>Bacillati</taxon>
        <taxon>Bacillota</taxon>
        <taxon>Bacilli</taxon>
        <taxon>Lactobacillales</taxon>
        <taxon>Lactobacillaceae</taxon>
        <taxon>Lentilactobacillus</taxon>
    </lineage>
</organism>
<reference evidence="2 3" key="1">
    <citation type="journal article" date="2015" name="Genome Announc.">
        <title>Expanding the biotechnology potential of lactobacilli through comparative genomics of 213 strains and associated genera.</title>
        <authorList>
            <person name="Sun Z."/>
            <person name="Harris H.M."/>
            <person name="McCann A."/>
            <person name="Guo C."/>
            <person name="Argimon S."/>
            <person name="Zhang W."/>
            <person name="Yang X."/>
            <person name="Jeffery I.B."/>
            <person name="Cooney J.C."/>
            <person name="Kagawa T.F."/>
            <person name="Liu W."/>
            <person name="Song Y."/>
            <person name="Salvetti E."/>
            <person name="Wrobel A."/>
            <person name="Rasinkangas P."/>
            <person name="Parkhill J."/>
            <person name="Rea M.C."/>
            <person name="O'Sullivan O."/>
            <person name="Ritari J."/>
            <person name="Douillard F.P."/>
            <person name="Paul Ross R."/>
            <person name="Yang R."/>
            <person name="Briner A.E."/>
            <person name="Felis G.E."/>
            <person name="de Vos W.M."/>
            <person name="Barrangou R."/>
            <person name="Klaenhammer T.R."/>
            <person name="Caufield P.W."/>
            <person name="Cui Y."/>
            <person name="Zhang H."/>
            <person name="O'Toole P.W."/>
        </authorList>
    </citation>
    <scope>NUCLEOTIDE SEQUENCE [LARGE SCALE GENOMIC DNA]</scope>
    <source>
        <strain evidence="2 3">DSM 14421</strain>
    </source>
</reference>
<feature type="domain" description="Putative zinc-ribbon" evidence="1">
    <location>
        <begin position="9"/>
        <end position="26"/>
    </location>
</feature>
<dbReference type="AlphaFoldDB" id="A0A0R1S105"/>
<dbReference type="EMBL" id="AZEY01000105">
    <property type="protein sequence ID" value="KRL62861.1"/>
    <property type="molecule type" value="Genomic_DNA"/>
</dbReference>
<dbReference type="STRING" id="1423739.FC85_GL001728"/>
<name>A0A0R1S105_9LACO</name>
<dbReference type="Pfam" id="PF13248">
    <property type="entry name" value="Zn_ribbon_3"/>
    <property type="match status" value="1"/>
</dbReference>
<evidence type="ECO:0000313" key="3">
    <source>
        <dbReference type="Proteomes" id="UP000052013"/>
    </source>
</evidence>
<dbReference type="Proteomes" id="UP000052013">
    <property type="component" value="Unassembled WGS sequence"/>
</dbReference>
<gene>
    <name evidence="2" type="ORF">FC85_GL001728</name>
</gene>
<evidence type="ECO:0000313" key="2">
    <source>
        <dbReference type="EMBL" id="KRL62861.1"/>
    </source>
</evidence>
<protein>
    <recommendedName>
        <fullName evidence="1">Putative zinc-ribbon domain-containing protein</fullName>
    </recommendedName>
</protein>